<organism evidence="1 3">
    <name type="scientific">Didymodactylos carnosus</name>
    <dbReference type="NCBI Taxonomy" id="1234261"/>
    <lineage>
        <taxon>Eukaryota</taxon>
        <taxon>Metazoa</taxon>
        <taxon>Spiralia</taxon>
        <taxon>Gnathifera</taxon>
        <taxon>Rotifera</taxon>
        <taxon>Eurotatoria</taxon>
        <taxon>Bdelloidea</taxon>
        <taxon>Philodinida</taxon>
        <taxon>Philodinidae</taxon>
        <taxon>Didymodactylos</taxon>
    </lineage>
</organism>
<proteinExistence type="predicted"/>
<dbReference type="Proteomes" id="UP000677228">
    <property type="component" value="Unassembled WGS sequence"/>
</dbReference>
<dbReference type="EMBL" id="CAJOBA010020351">
    <property type="protein sequence ID" value="CAF3907799.1"/>
    <property type="molecule type" value="Genomic_DNA"/>
</dbReference>
<reference evidence="1" key="1">
    <citation type="submission" date="2021-02" db="EMBL/GenBank/DDBJ databases">
        <authorList>
            <person name="Nowell W R."/>
        </authorList>
    </citation>
    <scope>NUCLEOTIDE SEQUENCE</scope>
</reference>
<name>A0A8S2E708_9BILA</name>
<evidence type="ECO:0000313" key="1">
    <source>
        <dbReference type="EMBL" id="CAF1127957.1"/>
    </source>
</evidence>
<comment type="caution">
    <text evidence="1">The sequence shown here is derived from an EMBL/GenBank/DDBJ whole genome shotgun (WGS) entry which is preliminary data.</text>
</comment>
<dbReference type="Proteomes" id="UP000682733">
    <property type="component" value="Unassembled WGS sequence"/>
</dbReference>
<dbReference type="AlphaFoldDB" id="A0A8S2E708"/>
<gene>
    <name evidence="1" type="ORF">OVA965_LOCUS20506</name>
    <name evidence="2" type="ORF">TMI583_LOCUS20904</name>
</gene>
<evidence type="ECO:0000313" key="3">
    <source>
        <dbReference type="Proteomes" id="UP000677228"/>
    </source>
</evidence>
<evidence type="ECO:0000313" key="2">
    <source>
        <dbReference type="EMBL" id="CAF3907799.1"/>
    </source>
</evidence>
<protein>
    <submittedName>
        <fullName evidence="1">Uncharacterized protein</fullName>
    </submittedName>
</protein>
<accession>A0A8S2E708</accession>
<sequence length="172" mass="18709">MSEKPNQEPTEPSVSFTTLKVKNKVWAKFISTISQIPGASSTYLQSNVVQHDDNTSGINSQQITNKGGRIIFQQSGTYMIIVNVQVGALTGIGDLHLWFRLNGSDVSNSNVVRSLVNENDVSILLNQLAIELESGDYIELVYSTTNSRLGIITLLQVGEPTPISAAALIFRA</sequence>
<dbReference type="EMBL" id="CAJNOK010010919">
    <property type="protein sequence ID" value="CAF1127957.1"/>
    <property type="molecule type" value="Genomic_DNA"/>
</dbReference>